<dbReference type="Pfam" id="PF00355">
    <property type="entry name" value="Rieske"/>
    <property type="match status" value="1"/>
</dbReference>
<organism evidence="6 7">
    <name type="scientific">Sphingomonas vulcanisoli</name>
    <dbReference type="NCBI Taxonomy" id="1658060"/>
    <lineage>
        <taxon>Bacteria</taxon>
        <taxon>Pseudomonadati</taxon>
        <taxon>Pseudomonadota</taxon>
        <taxon>Alphaproteobacteria</taxon>
        <taxon>Sphingomonadales</taxon>
        <taxon>Sphingomonadaceae</taxon>
        <taxon>Sphingomonas</taxon>
    </lineage>
</organism>
<name>A0ABX0TW19_9SPHN</name>
<dbReference type="InterPro" id="IPR017941">
    <property type="entry name" value="Rieske_2Fe-2S"/>
</dbReference>
<protein>
    <submittedName>
        <fullName evidence="6">Nitrite reductase/ring-hydroxylating ferredoxin subunit</fullName>
    </submittedName>
</protein>
<keyword evidence="7" id="KW-1185">Reference proteome</keyword>
<proteinExistence type="predicted"/>
<evidence type="ECO:0000259" key="5">
    <source>
        <dbReference type="PROSITE" id="PS51296"/>
    </source>
</evidence>
<evidence type="ECO:0000313" key="6">
    <source>
        <dbReference type="EMBL" id="NIJ09636.1"/>
    </source>
</evidence>
<evidence type="ECO:0000256" key="2">
    <source>
        <dbReference type="ARBA" id="ARBA00022723"/>
    </source>
</evidence>
<dbReference type="CDD" id="cd03528">
    <property type="entry name" value="Rieske_RO_ferredoxin"/>
    <property type="match status" value="1"/>
</dbReference>
<dbReference type="EMBL" id="JAAOZC010000015">
    <property type="protein sequence ID" value="NIJ09636.1"/>
    <property type="molecule type" value="Genomic_DNA"/>
</dbReference>
<dbReference type="Gene3D" id="2.102.10.10">
    <property type="entry name" value="Rieske [2Fe-2S] iron-sulphur domain"/>
    <property type="match status" value="1"/>
</dbReference>
<keyword evidence="4" id="KW-0411">Iron-sulfur</keyword>
<accession>A0ABX0TW19</accession>
<keyword evidence="1" id="KW-0001">2Fe-2S</keyword>
<dbReference type="PANTHER" id="PTHR21496:SF23">
    <property type="entry name" value="3-PHENYLPROPIONATE_CINNAMIC ACID DIOXYGENASE FERREDOXIN SUBUNIT"/>
    <property type="match status" value="1"/>
</dbReference>
<dbReference type="PANTHER" id="PTHR21496">
    <property type="entry name" value="FERREDOXIN-RELATED"/>
    <property type="match status" value="1"/>
</dbReference>
<evidence type="ECO:0000256" key="1">
    <source>
        <dbReference type="ARBA" id="ARBA00022714"/>
    </source>
</evidence>
<feature type="domain" description="Rieske" evidence="5">
    <location>
        <begin position="9"/>
        <end position="105"/>
    </location>
</feature>
<comment type="caution">
    <text evidence="6">The sequence shown here is derived from an EMBL/GenBank/DDBJ whole genome shotgun (WGS) entry which is preliminary data.</text>
</comment>
<dbReference type="RefSeq" id="WP_167075451.1">
    <property type="nucleotide sequence ID" value="NZ_JAAOZC010000015.1"/>
</dbReference>
<keyword evidence="2" id="KW-0479">Metal-binding</keyword>
<evidence type="ECO:0000256" key="4">
    <source>
        <dbReference type="ARBA" id="ARBA00023014"/>
    </source>
</evidence>
<dbReference type="InterPro" id="IPR036922">
    <property type="entry name" value="Rieske_2Fe-2S_sf"/>
</dbReference>
<sequence>MSNAFQEAWISVAAVGDVIEEKPTVAKVDEAEIAIFKIDGEYFAISNVCTHVWAPLSRGRRDGFVIACPLHWGLFDIRDGSCQGGPVDVDLASYDVRVVDERIEVRLRN</sequence>
<reference evidence="6 7" key="1">
    <citation type="submission" date="2020-03" db="EMBL/GenBank/DDBJ databases">
        <title>Genomic Encyclopedia of Type Strains, Phase III (KMG-III): the genomes of soil and plant-associated and newly described type strains.</title>
        <authorList>
            <person name="Whitman W."/>
        </authorList>
    </citation>
    <scope>NUCLEOTIDE SEQUENCE [LARGE SCALE GENOMIC DNA]</scope>
    <source>
        <strain evidence="6 7">CECT 8804</strain>
    </source>
</reference>
<dbReference type="Proteomes" id="UP000727456">
    <property type="component" value="Unassembled WGS sequence"/>
</dbReference>
<evidence type="ECO:0000256" key="3">
    <source>
        <dbReference type="ARBA" id="ARBA00023004"/>
    </source>
</evidence>
<dbReference type="SUPFAM" id="SSF50022">
    <property type="entry name" value="ISP domain"/>
    <property type="match status" value="1"/>
</dbReference>
<keyword evidence="3" id="KW-0408">Iron</keyword>
<evidence type="ECO:0000313" key="7">
    <source>
        <dbReference type="Proteomes" id="UP000727456"/>
    </source>
</evidence>
<gene>
    <name evidence="6" type="ORF">FHS31_003273</name>
</gene>
<dbReference type="PROSITE" id="PS51296">
    <property type="entry name" value="RIESKE"/>
    <property type="match status" value="1"/>
</dbReference>